<dbReference type="AlphaFoldDB" id="A0A5E4V4K9"/>
<reference evidence="1 2" key="1">
    <citation type="submission" date="2019-08" db="EMBL/GenBank/DDBJ databases">
        <authorList>
            <person name="Peeters C."/>
        </authorList>
    </citation>
    <scope>NUCLEOTIDE SEQUENCE [LARGE SCALE GENOMIC DNA]</scope>
    <source>
        <strain evidence="1 2">LMG 30175</strain>
    </source>
</reference>
<evidence type="ECO:0000313" key="1">
    <source>
        <dbReference type="EMBL" id="VVE07242.1"/>
    </source>
</evidence>
<dbReference type="OrthoDB" id="143720at2"/>
<dbReference type="EMBL" id="CABPRZ010000008">
    <property type="protein sequence ID" value="VVE07242.1"/>
    <property type="molecule type" value="Genomic_DNA"/>
</dbReference>
<keyword evidence="2" id="KW-1185">Reference proteome</keyword>
<sequence>MRDQGAGGASAYAYEMLTKGNTALIFDIWPLHMFYMRYGLQRFKSCLGERRQLEGKVYWPLGKAVTFGKRPEEIEQGFEAIDAGNISDGVEPLARHEQLNVGYDKHGNVNSVTIWPQTKLLPLDETLKVVTDLHRQLRQGGWCLRRPDRFPAIEDTPAMREKLRFLPSPISYWQGGGKFKVEIAFSVCVAIAARMTSAFASIWNSPSPQMPSAQ</sequence>
<evidence type="ECO:0000313" key="2">
    <source>
        <dbReference type="Proteomes" id="UP000414233"/>
    </source>
</evidence>
<organism evidence="1 2">
    <name type="scientific">Pandoraea terrae</name>
    <dbReference type="NCBI Taxonomy" id="1537710"/>
    <lineage>
        <taxon>Bacteria</taxon>
        <taxon>Pseudomonadati</taxon>
        <taxon>Pseudomonadota</taxon>
        <taxon>Betaproteobacteria</taxon>
        <taxon>Burkholderiales</taxon>
        <taxon>Burkholderiaceae</taxon>
        <taxon>Pandoraea</taxon>
    </lineage>
</organism>
<proteinExistence type="predicted"/>
<gene>
    <name evidence="1" type="ORF">PTE30175_02376</name>
</gene>
<protein>
    <submittedName>
        <fullName evidence="1">Uncharacterized protein</fullName>
    </submittedName>
</protein>
<dbReference type="Pfam" id="PF10720">
    <property type="entry name" value="DUF2515"/>
    <property type="match status" value="1"/>
</dbReference>
<dbReference type="InterPro" id="IPR019658">
    <property type="entry name" value="DUF2515"/>
</dbReference>
<dbReference type="Proteomes" id="UP000414233">
    <property type="component" value="Unassembled WGS sequence"/>
</dbReference>
<accession>A0A5E4V4K9</accession>
<name>A0A5E4V4K9_9BURK</name>